<protein>
    <recommendedName>
        <fullName evidence="11">Glutathione hydrolase proenzyme</fullName>
        <ecNumber evidence="11">2.3.2.2</ecNumber>
        <ecNumber evidence="11">3.4.19.13</ecNumber>
    </recommendedName>
    <component>
        <recommendedName>
            <fullName evidence="11">Glutathione hydrolase large chain</fullName>
        </recommendedName>
    </component>
    <component>
        <recommendedName>
            <fullName evidence="11">Glutathione hydrolase small chain</fullName>
        </recommendedName>
    </component>
</protein>
<evidence type="ECO:0000313" key="13">
    <source>
        <dbReference type="Proteomes" id="UP000092578"/>
    </source>
</evidence>
<keyword evidence="13" id="KW-1185">Reference proteome</keyword>
<dbReference type="RefSeq" id="WP_065409627.1">
    <property type="nucleotide sequence ID" value="NZ_MAYT01000003.1"/>
</dbReference>
<dbReference type="GO" id="GO:0103068">
    <property type="term" value="F:leukotriene C4 gamma-glutamyl transferase activity"/>
    <property type="evidence" value="ECO:0007669"/>
    <property type="project" value="UniProtKB-EC"/>
</dbReference>
<evidence type="ECO:0000256" key="6">
    <source>
        <dbReference type="ARBA" id="ARBA00023145"/>
    </source>
</evidence>
<keyword evidence="6 11" id="KW-0865">Zymogen</keyword>
<dbReference type="InterPro" id="IPR051792">
    <property type="entry name" value="GGT_bact"/>
</dbReference>
<dbReference type="SUPFAM" id="SSF56235">
    <property type="entry name" value="N-terminal nucleophile aminohydrolases (Ntn hydrolases)"/>
    <property type="match status" value="1"/>
</dbReference>
<dbReference type="GO" id="GO:0036374">
    <property type="term" value="F:glutathione hydrolase activity"/>
    <property type="evidence" value="ECO:0007669"/>
    <property type="project" value="UniProtKB-UniRule"/>
</dbReference>
<comment type="catalytic activity">
    <reaction evidence="2 11">
        <text>glutathione + H2O = L-cysteinylglycine + L-glutamate</text>
        <dbReference type="Rhea" id="RHEA:28807"/>
        <dbReference type="ChEBI" id="CHEBI:15377"/>
        <dbReference type="ChEBI" id="CHEBI:29985"/>
        <dbReference type="ChEBI" id="CHEBI:57925"/>
        <dbReference type="ChEBI" id="CHEBI:61694"/>
        <dbReference type="EC" id="3.4.19.13"/>
    </reaction>
</comment>
<sequence>MNVQNIIKNQKRENEGQRAWADAGMTASATAEASKIGAEVLKSGGNAMDALAAMQFALAVSEPFNTGLGASGFIVYYDAKKQETKVIHGHSKAPKNARKNIFVDENQDVIPFLERSTPGTAVAIPGILKAFDQAIKLYGRKTWGEAIEPAIRLSEEGIEVNDLWVTAIERFGNRLGEEARSFFFPDDVPLTKGERVVNEDLTNALKELQKNGADSFYGGTIGKAIAEEVQKFKGCLVLEDLIDYEAEIAKPLQATYKEFDVIVPSPPNGGGFALLYMLKLLEKLNIGQYNVRSWEKYYLIAETLRIMTADKLTFMTDPSFYDIPLEGLLHPDYLDERIRLYNFTFRNDKIAAGNPWKYDKDKKPSGLKAQTFEIGSETTHFVAVDEEGNIAMCTSSLEHNFGSGIMVPGYGFLLNNDMTDFDPSIGGVNSVEANKYPVSMKTPTLVFKDGKPFLTLGSPGGPTIVASVLQTLIHVINYEMDLKDAIEEPRIFNGTGPLIWWEEGLPEEVRQVLEKMNYQFDEIALPMGNVQAVLFDHQSNQLYGASDSSRPGIPVGVNKSELN</sequence>
<dbReference type="UniPathway" id="UPA00204"/>
<keyword evidence="11" id="KW-0317">Glutathione biosynthesis</keyword>
<evidence type="ECO:0000313" key="12">
    <source>
        <dbReference type="EMBL" id="OCA91980.1"/>
    </source>
</evidence>
<evidence type="ECO:0000256" key="4">
    <source>
        <dbReference type="ARBA" id="ARBA00022679"/>
    </source>
</evidence>
<evidence type="ECO:0000256" key="1">
    <source>
        <dbReference type="ARBA" id="ARBA00001049"/>
    </source>
</evidence>
<dbReference type="PRINTS" id="PR01210">
    <property type="entry name" value="GGTRANSPTASE"/>
</dbReference>
<dbReference type="PANTHER" id="PTHR43199">
    <property type="entry name" value="GLUTATHIONE HYDROLASE"/>
    <property type="match status" value="1"/>
</dbReference>
<dbReference type="EMBL" id="MAYT01000003">
    <property type="protein sequence ID" value="OCA91980.1"/>
    <property type="molecule type" value="Genomic_DNA"/>
</dbReference>
<feature type="active site" description="Nucleophile" evidence="9">
    <location>
        <position position="378"/>
    </location>
</feature>
<evidence type="ECO:0000256" key="8">
    <source>
        <dbReference type="ARBA" id="ARBA00047417"/>
    </source>
</evidence>
<comment type="catalytic activity">
    <reaction evidence="1 11">
        <text>an S-substituted glutathione + H2O = an S-substituted L-cysteinylglycine + L-glutamate</text>
        <dbReference type="Rhea" id="RHEA:59468"/>
        <dbReference type="ChEBI" id="CHEBI:15377"/>
        <dbReference type="ChEBI" id="CHEBI:29985"/>
        <dbReference type="ChEBI" id="CHEBI:90779"/>
        <dbReference type="ChEBI" id="CHEBI:143103"/>
        <dbReference type="EC" id="3.4.19.13"/>
    </reaction>
</comment>
<evidence type="ECO:0000256" key="11">
    <source>
        <dbReference type="RuleBase" id="RU368036"/>
    </source>
</evidence>
<dbReference type="NCBIfam" id="TIGR00066">
    <property type="entry name" value="g_glut_trans"/>
    <property type="match status" value="1"/>
</dbReference>
<evidence type="ECO:0000256" key="7">
    <source>
        <dbReference type="ARBA" id="ARBA00023315"/>
    </source>
</evidence>
<evidence type="ECO:0000256" key="2">
    <source>
        <dbReference type="ARBA" id="ARBA00001089"/>
    </source>
</evidence>
<evidence type="ECO:0000256" key="5">
    <source>
        <dbReference type="ARBA" id="ARBA00022801"/>
    </source>
</evidence>
<dbReference type="Proteomes" id="UP000092578">
    <property type="component" value="Unassembled WGS sequence"/>
</dbReference>
<keyword evidence="7 11" id="KW-0012">Acyltransferase</keyword>
<comment type="pathway">
    <text evidence="11">Sulfur metabolism; glutathione metabolism.</text>
</comment>
<proteinExistence type="inferred from homology"/>
<comment type="catalytic activity">
    <reaction evidence="8 11">
        <text>an N-terminal (5-L-glutamyl)-[peptide] + an alpha-amino acid = 5-L-glutamyl amino acid + an N-terminal L-alpha-aminoacyl-[peptide]</text>
        <dbReference type="Rhea" id="RHEA:23904"/>
        <dbReference type="Rhea" id="RHEA-COMP:9780"/>
        <dbReference type="Rhea" id="RHEA-COMP:9795"/>
        <dbReference type="ChEBI" id="CHEBI:77644"/>
        <dbReference type="ChEBI" id="CHEBI:78597"/>
        <dbReference type="ChEBI" id="CHEBI:78599"/>
        <dbReference type="ChEBI" id="CHEBI:78608"/>
        <dbReference type="EC" id="2.3.2.2"/>
    </reaction>
</comment>
<keyword evidence="4 11" id="KW-0808">Transferase</keyword>
<name>A0A1B9B791_9BACI</name>
<feature type="binding site" evidence="10">
    <location>
        <position position="461"/>
    </location>
    <ligand>
        <name>L-glutamate</name>
        <dbReference type="ChEBI" id="CHEBI:29985"/>
    </ligand>
</feature>
<dbReference type="AlphaFoldDB" id="A0A1B9B791"/>
<reference evidence="13" key="1">
    <citation type="submission" date="2016-05" db="EMBL/GenBank/DDBJ databases">
        <authorList>
            <person name="Liu B."/>
            <person name="Wang J."/>
            <person name="Zhu Y."/>
            <person name="Liu G."/>
            <person name="Chen Q."/>
            <person name="Chen Z."/>
            <person name="Lan J."/>
            <person name="Che J."/>
            <person name="Ge C."/>
            <person name="Shi H."/>
            <person name="Pan Z."/>
            <person name="Liu X."/>
        </authorList>
    </citation>
    <scope>NUCLEOTIDE SEQUENCE [LARGE SCALE GENOMIC DNA]</scope>
    <source>
        <strain evidence="13">FJAT-27215</strain>
    </source>
</reference>
<dbReference type="InterPro" id="IPR029055">
    <property type="entry name" value="Ntn_hydrolases_N"/>
</dbReference>
<gene>
    <name evidence="12" type="ORF">A8F95_18920</name>
</gene>
<organism evidence="12 13">
    <name type="scientific">Pseudobacillus wudalianchiensis</name>
    <dbReference type="NCBI Taxonomy" id="1743143"/>
    <lineage>
        <taxon>Bacteria</taxon>
        <taxon>Bacillati</taxon>
        <taxon>Bacillota</taxon>
        <taxon>Bacilli</taxon>
        <taxon>Bacillales</taxon>
        <taxon>Bacillaceae</taxon>
        <taxon>Pseudobacillus</taxon>
    </lineage>
</organism>
<comment type="subunit">
    <text evidence="11">This enzyme consists of two polypeptide chains, which are synthesized in precursor form from a single polypeptide.</text>
</comment>
<evidence type="ECO:0000256" key="10">
    <source>
        <dbReference type="PIRSR" id="PIRSR600101-2"/>
    </source>
</evidence>
<dbReference type="InterPro" id="IPR000101">
    <property type="entry name" value="GGT_peptidase"/>
</dbReference>
<comment type="PTM">
    <text evidence="11">Cleaved by autocatalysis into a large and a small subunit.</text>
</comment>
<dbReference type="Pfam" id="PF01019">
    <property type="entry name" value="G_glu_transpept"/>
    <property type="match status" value="1"/>
</dbReference>
<accession>A0A1B9B791</accession>
<dbReference type="InterPro" id="IPR043138">
    <property type="entry name" value="GGT_lsub"/>
</dbReference>
<comment type="similarity">
    <text evidence="3 11">Belongs to the gamma-glutamyltransferase family.</text>
</comment>
<dbReference type="EC" id="2.3.2.2" evidence="11"/>
<evidence type="ECO:0000256" key="3">
    <source>
        <dbReference type="ARBA" id="ARBA00009381"/>
    </source>
</evidence>
<feature type="binding site" evidence="10">
    <location>
        <position position="420"/>
    </location>
    <ligand>
        <name>L-glutamate</name>
        <dbReference type="ChEBI" id="CHEBI:29985"/>
    </ligand>
</feature>
<comment type="caution">
    <text evidence="12">The sequence shown here is derived from an EMBL/GenBank/DDBJ whole genome shotgun (WGS) entry which is preliminary data.</text>
</comment>
<dbReference type="GO" id="GO:0006750">
    <property type="term" value="P:glutathione biosynthetic process"/>
    <property type="evidence" value="ECO:0007669"/>
    <property type="project" value="UniProtKB-KW"/>
</dbReference>
<evidence type="ECO:0000256" key="9">
    <source>
        <dbReference type="PIRSR" id="PIRSR600101-1"/>
    </source>
</evidence>
<dbReference type="GO" id="GO:0006751">
    <property type="term" value="P:glutathione catabolic process"/>
    <property type="evidence" value="ECO:0007669"/>
    <property type="project" value="UniProtKB-UniRule"/>
</dbReference>
<keyword evidence="5 11" id="KW-0378">Hydrolase</keyword>
<dbReference type="InterPro" id="IPR043137">
    <property type="entry name" value="GGT_ssub_C"/>
</dbReference>
<dbReference type="Gene3D" id="1.10.246.130">
    <property type="match status" value="1"/>
</dbReference>
<dbReference type="PANTHER" id="PTHR43199:SF1">
    <property type="entry name" value="GLUTATHIONE HYDROLASE PROENZYME"/>
    <property type="match status" value="1"/>
</dbReference>
<dbReference type="EC" id="3.4.19.13" evidence="11"/>
<dbReference type="Gene3D" id="3.60.20.40">
    <property type="match status" value="1"/>
</dbReference>